<reference evidence="2 3" key="1">
    <citation type="journal article" date="1997" name="Mol. Microbiol.">
        <title>Characterization of Natronobacterium magadii phage phi Ch1, a unique archaeal phage containing DNA and RNA.</title>
        <authorList>
            <person name="Witte A."/>
            <person name="Baranyi U."/>
            <person name="Klein R."/>
            <person name="Sulzner M."/>
            <person name="Luo C."/>
            <person name="Wanner G."/>
            <person name="Kruger D.H."/>
            <person name="Lubitz W."/>
        </authorList>
    </citation>
    <scope>NUCLEOTIDE SEQUENCE [LARGE SCALE GENOMIC DNA]</scope>
</reference>
<evidence type="ECO:0000313" key="3">
    <source>
        <dbReference type="Proteomes" id="UP000293038"/>
    </source>
</evidence>
<dbReference type="InterPro" id="IPR046738">
    <property type="entry name" value="DUF6788"/>
</dbReference>
<feature type="domain" description="DUF6788" evidence="1">
    <location>
        <begin position="65"/>
        <end position="100"/>
    </location>
</feature>
<evidence type="ECO:0000313" key="2">
    <source>
        <dbReference type="EMBL" id="QBJ01228.1"/>
    </source>
</evidence>
<accession>A0A481W3V9</accession>
<dbReference type="EMBL" id="MK450543">
    <property type="protein sequence ID" value="QBJ01228.1"/>
    <property type="molecule type" value="Genomic_DNA"/>
</dbReference>
<dbReference type="Pfam" id="PF20586">
    <property type="entry name" value="DUF6788"/>
    <property type="match status" value="1"/>
</dbReference>
<sequence length="112" mass="12332">MPENDQPTPPEEIPNYVAEGLQRQAVPTLRLIIEYCQDLIAYLEQPPDPEEIASDDSVVDVEENDSGGTVVIRRVKCGSDCTCNNGNGHGPYKYVVSRDGNGGHNWEYEGPV</sequence>
<protein>
    <recommendedName>
        <fullName evidence="1">DUF6788 domain-containing protein</fullName>
    </recommendedName>
</protein>
<reference evidence="3" key="3">
    <citation type="journal article" date="2019" name="Genes (Basel)">
        <title>Halobacterium salinarum virus ChaoS9, a Novel Halovirus Related to PhiH1 and PhiCh1.</title>
        <authorList>
            <person name="Dyall-Smith M."/>
            <person name="Palm P."/>
            <person name="Wanner G."/>
            <person name="Witte A."/>
            <person name="Oesterhelt D."/>
            <person name="Pfeiffer F."/>
        </authorList>
    </citation>
    <scope>NUCLEOTIDE SEQUENCE [LARGE SCALE GENOMIC DNA]</scope>
</reference>
<keyword evidence="3" id="KW-1185">Reference proteome</keyword>
<evidence type="ECO:0000259" key="1">
    <source>
        <dbReference type="Pfam" id="PF20586"/>
    </source>
</evidence>
<gene>
    <name evidence="2" type="ORF">PhiCh1_230</name>
</gene>
<organism evidence="2 3">
    <name type="scientific">Natrialba phage PhiCh1</name>
    <dbReference type="NCBI Taxonomy" id="114777"/>
    <lineage>
        <taxon>Viruses</taxon>
        <taxon>Duplodnaviria</taxon>
        <taxon>Heunggongvirae</taxon>
        <taxon>Uroviricota</taxon>
        <taxon>Caudoviricetes</taxon>
        <taxon>Vertoviridae</taxon>
        <taxon>Myohalovirus</taxon>
        <taxon>Myohalovirus alkaliphilum</taxon>
        <taxon>Myohalovirus phiCh1</taxon>
    </lineage>
</organism>
<reference evidence="2 3" key="2">
    <citation type="journal article" date="2002" name="Mol. Microbiol.">
        <title>Natrialba magadii virus phiCh1: first complete nucleotide sequence and functional organization of a virus infecting a haloalkaliphilic archaeon.</title>
        <authorList>
            <person name="Klein R."/>
            <person name="Baranyi U."/>
            <person name="Rossler N."/>
            <person name="Greineder B."/>
            <person name="Scholz H."/>
            <person name="Witte A."/>
        </authorList>
    </citation>
    <scope>NUCLEOTIDE SEQUENCE [LARGE SCALE GENOMIC DNA]</scope>
</reference>
<proteinExistence type="predicted"/>
<dbReference type="Proteomes" id="UP000293038">
    <property type="component" value="Segment"/>
</dbReference>
<name>A0A481W3V9_9CAUD</name>